<dbReference type="EMBL" id="AQRA01000003">
    <property type="protein sequence ID" value="EZH74438.1"/>
    <property type="molecule type" value="Genomic_DNA"/>
</dbReference>
<dbReference type="eggNOG" id="ENOG5032P9C">
    <property type="taxonomic scope" value="Bacteria"/>
</dbReference>
<proteinExistence type="predicted"/>
<evidence type="ECO:0008006" key="4">
    <source>
        <dbReference type="Google" id="ProtNLM"/>
    </source>
</evidence>
<keyword evidence="1" id="KW-0732">Signal</keyword>
<keyword evidence="3" id="KW-1185">Reference proteome</keyword>
<accession>A0A023BXR7</accession>
<dbReference type="OrthoDB" id="1163628at2"/>
<sequence>MKTTISCITLLLLTIGINAQEIKTENHSTNANETADVTSKEAITDVSSTRALKTENTLEEDTCYSEISKATFYEALIRQNGLEIYLNNSDIVLKNTEDIITNNKDRISYTE</sequence>
<name>A0A023BXR7_9FLAO</name>
<comment type="caution">
    <text evidence="2">The sequence shown here is derived from an EMBL/GenBank/DDBJ whole genome shotgun (WGS) entry which is preliminary data.</text>
</comment>
<organism evidence="2 3">
    <name type="scientific">Aquimarina atlantica</name>
    <dbReference type="NCBI Taxonomy" id="1317122"/>
    <lineage>
        <taxon>Bacteria</taxon>
        <taxon>Pseudomonadati</taxon>
        <taxon>Bacteroidota</taxon>
        <taxon>Flavobacteriia</taxon>
        <taxon>Flavobacteriales</taxon>
        <taxon>Flavobacteriaceae</taxon>
        <taxon>Aquimarina</taxon>
    </lineage>
</organism>
<evidence type="ECO:0000256" key="1">
    <source>
        <dbReference type="SAM" id="SignalP"/>
    </source>
</evidence>
<feature type="signal peptide" evidence="1">
    <location>
        <begin position="1"/>
        <end position="19"/>
    </location>
</feature>
<evidence type="ECO:0000313" key="2">
    <source>
        <dbReference type="EMBL" id="EZH74438.1"/>
    </source>
</evidence>
<gene>
    <name evidence="2" type="ORF">ATO12_11755</name>
</gene>
<protein>
    <recommendedName>
        <fullName evidence="4">Organic solvent tolerance-like N-terminal domain-containing protein</fullName>
    </recommendedName>
</protein>
<dbReference type="RefSeq" id="WP_034240894.1">
    <property type="nucleotide sequence ID" value="NZ_AQRA01000003.1"/>
</dbReference>
<dbReference type="AlphaFoldDB" id="A0A023BXR7"/>
<dbReference type="Proteomes" id="UP000023541">
    <property type="component" value="Unassembled WGS sequence"/>
</dbReference>
<reference evidence="2 3" key="1">
    <citation type="submission" date="2014-04" db="EMBL/GenBank/DDBJ databases">
        <title>Aquimarina sp. 22II-S11-z7 Genome Sequencing.</title>
        <authorList>
            <person name="Lai Q."/>
        </authorList>
    </citation>
    <scope>NUCLEOTIDE SEQUENCE [LARGE SCALE GENOMIC DNA]</scope>
    <source>
        <strain evidence="2 3">22II-S11-z7</strain>
    </source>
</reference>
<evidence type="ECO:0000313" key="3">
    <source>
        <dbReference type="Proteomes" id="UP000023541"/>
    </source>
</evidence>
<feature type="chain" id="PRO_5001512051" description="Organic solvent tolerance-like N-terminal domain-containing protein" evidence="1">
    <location>
        <begin position="20"/>
        <end position="111"/>
    </location>
</feature>